<accession>A0A895YLE9</accession>
<reference evidence="5" key="1">
    <citation type="submission" date="2021-02" db="EMBL/GenBank/DDBJ databases">
        <title>Natrosporangium hydrolyticum gen. nov., sp. nov, a haloalkaliphilic actinobacterium from a soda solonchak soil.</title>
        <authorList>
            <person name="Sorokin D.Y."/>
            <person name="Khijniak T.V."/>
            <person name="Zakharycheva A.P."/>
            <person name="Boueva O.V."/>
            <person name="Ariskina E.V."/>
            <person name="Hahnke R.L."/>
            <person name="Bunk B."/>
            <person name="Sproer C."/>
            <person name="Schumann P."/>
            <person name="Evtushenko L.I."/>
            <person name="Kublanov I.V."/>
        </authorList>
    </citation>
    <scope>NUCLEOTIDE SEQUENCE</scope>
    <source>
        <strain evidence="5">DSM 106523</strain>
    </source>
</reference>
<dbReference type="SUPFAM" id="SSF53163">
    <property type="entry name" value="HybD-like"/>
    <property type="match status" value="1"/>
</dbReference>
<keyword evidence="3" id="KW-0064">Aspartyl protease</keyword>
<dbReference type="CDD" id="cd06068">
    <property type="entry name" value="H2MP_like-1"/>
    <property type="match status" value="1"/>
</dbReference>
<gene>
    <name evidence="5" type="ORF">JQS43_07470</name>
</gene>
<keyword evidence="6" id="KW-1185">Reference proteome</keyword>
<comment type="similarity">
    <text evidence="1">Belongs to the peptidase A31 family.</text>
</comment>
<dbReference type="GO" id="GO:0008047">
    <property type="term" value="F:enzyme activator activity"/>
    <property type="evidence" value="ECO:0007669"/>
    <property type="project" value="InterPro"/>
</dbReference>
<name>A0A895YLE9_9ACTN</name>
<dbReference type="EMBL" id="CP070499">
    <property type="protein sequence ID" value="QSB16133.1"/>
    <property type="molecule type" value="Genomic_DNA"/>
</dbReference>
<dbReference type="GO" id="GO:0016485">
    <property type="term" value="P:protein processing"/>
    <property type="evidence" value="ECO:0007669"/>
    <property type="project" value="TreeGrafter"/>
</dbReference>
<evidence type="ECO:0000256" key="2">
    <source>
        <dbReference type="ARBA" id="ARBA00022670"/>
    </source>
</evidence>
<dbReference type="Pfam" id="PF01750">
    <property type="entry name" value="HycI"/>
    <property type="match status" value="1"/>
</dbReference>
<organism evidence="5 6">
    <name type="scientific">Natronosporangium hydrolyticum</name>
    <dbReference type="NCBI Taxonomy" id="2811111"/>
    <lineage>
        <taxon>Bacteria</taxon>
        <taxon>Bacillati</taxon>
        <taxon>Actinomycetota</taxon>
        <taxon>Actinomycetes</taxon>
        <taxon>Micromonosporales</taxon>
        <taxon>Micromonosporaceae</taxon>
        <taxon>Natronosporangium</taxon>
    </lineage>
</organism>
<dbReference type="PANTHER" id="PTHR30302:SF1">
    <property type="entry name" value="HYDROGENASE 2 MATURATION PROTEASE"/>
    <property type="match status" value="1"/>
</dbReference>
<dbReference type="PANTHER" id="PTHR30302">
    <property type="entry name" value="HYDROGENASE 1 MATURATION PROTEASE"/>
    <property type="match status" value="1"/>
</dbReference>
<sequence>MTTDEAAVETVTDPMAAAKAIADAVLYEGYLLYPYRASAAKNQLRWQFGVLVPPAYAAAGTGEQASLGTECLFDRAEGALLHARLRFLQLVTQPVAGPVAESDPVPAPVAEAAARWDEAVPREIDVVVPVSRLFGEGWLTPFTVPAGTGEEPTSGIVGDREELRGDLLLRAEPVPGPHGLLRLRAKVSNTSTWSGGEGSEPVPRPVALRRSLVATHLLFVVTGGQFHSLLDPPPWARPGAEACQQQGAWPVLVGDPAERNAVLASPIILYDYPAVAPESPGDFFDSTEIDELLSLRTLTLTEAEKQEARRTDPRAAQLIDRVAAMPPEMLARLHGTIRGLTPVPGPGSGTDGATAAPAQPTGPTVAVAGQLVGRGSRVRLAPGGRRTDAQDMFLVDRVATVREVLRDVDGDCYLAVTLDDDPGVDMHLAHGRFRYFAPDEVAPLVADEPDPAAAPESPESPEPVHTDRVLVAGVGNIFLGDDGFGVELARRLAAEELPTGVQVADYGISGVHLAYDLLRGYEATILLDAAARGEPPGTVSVLEVGEYRAVDPGEAVTALDGHGMQPDRVLGLLRTLGGDPGRVLVVACEPAQSGYGIGLSEPVAEAVARALPMVRELVAEQLARPPQSLEAEVTE</sequence>
<dbReference type="GO" id="GO:0004190">
    <property type="term" value="F:aspartic-type endopeptidase activity"/>
    <property type="evidence" value="ECO:0007669"/>
    <property type="project" value="UniProtKB-KW"/>
</dbReference>
<dbReference type="InterPro" id="IPR023430">
    <property type="entry name" value="Pept_HybD-like_dom_sf"/>
</dbReference>
<dbReference type="KEGG" id="nhy:JQS43_07470"/>
<proteinExistence type="inferred from homology"/>
<dbReference type="PRINTS" id="PR00446">
    <property type="entry name" value="HYDRGNUPTAKE"/>
</dbReference>
<dbReference type="Proteomes" id="UP000662857">
    <property type="component" value="Chromosome"/>
</dbReference>
<dbReference type="Gene3D" id="3.40.50.1450">
    <property type="entry name" value="HybD-like"/>
    <property type="match status" value="1"/>
</dbReference>
<dbReference type="RefSeq" id="WP_239678336.1">
    <property type="nucleotide sequence ID" value="NZ_CP070499.1"/>
</dbReference>
<evidence type="ECO:0000256" key="4">
    <source>
        <dbReference type="ARBA" id="ARBA00022801"/>
    </source>
</evidence>
<evidence type="ECO:0000313" key="6">
    <source>
        <dbReference type="Proteomes" id="UP000662857"/>
    </source>
</evidence>
<dbReference type="NCBIfam" id="TIGR00072">
    <property type="entry name" value="hydrog_prot"/>
    <property type="match status" value="1"/>
</dbReference>
<protein>
    <submittedName>
        <fullName evidence="5">Hydrogenase maturation protease</fullName>
    </submittedName>
</protein>
<keyword evidence="4" id="KW-0378">Hydrolase</keyword>
<dbReference type="AlphaFoldDB" id="A0A895YLE9"/>
<evidence type="ECO:0000256" key="3">
    <source>
        <dbReference type="ARBA" id="ARBA00022750"/>
    </source>
</evidence>
<evidence type="ECO:0000256" key="1">
    <source>
        <dbReference type="ARBA" id="ARBA00006814"/>
    </source>
</evidence>
<keyword evidence="2 5" id="KW-0645">Protease</keyword>
<dbReference type="InterPro" id="IPR000671">
    <property type="entry name" value="Peptidase_A31"/>
</dbReference>
<evidence type="ECO:0000313" key="5">
    <source>
        <dbReference type="EMBL" id="QSB16133.1"/>
    </source>
</evidence>